<dbReference type="Proteomes" id="UP000190027">
    <property type="component" value="Unassembled WGS sequence"/>
</dbReference>
<dbReference type="AlphaFoldDB" id="A0A1T4WJU6"/>
<accession>A0A1T4WJU6</accession>
<organism evidence="1 2">
    <name type="scientific">Paucidesulfovibrio gracilis DSM 16080</name>
    <dbReference type="NCBI Taxonomy" id="1121449"/>
    <lineage>
        <taxon>Bacteria</taxon>
        <taxon>Pseudomonadati</taxon>
        <taxon>Thermodesulfobacteriota</taxon>
        <taxon>Desulfovibrionia</taxon>
        <taxon>Desulfovibrionales</taxon>
        <taxon>Desulfovibrionaceae</taxon>
        <taxon>Paucidesulfovibrio</taxon>
    </lineage>
</organism>
<dbReference type="InterPro" id="IPR036909">
    <property type="entry name" value="Cyt_c-like_dom_sf"/>
</dbReference>
<reference evidence="1 2" key="1">
    <citation type="submission" date="2017-02" db="EMBL/GenBank/DDBJ databases">
        <authorList>
            <person name="Peterson S.W."/>
        </authorList>
    </citation>
    <scope>NUCLEOTIDE SEQUENCE [LARGE SCALE GENOMIC DNA]</scope>
    <source>
        <strain evidence="1 2">DSM 16080</strain>
    </source>
</reference>
<dbReference type="STRING" id="1121449.SAMN02745704_01006"/>
<evidence type="ECO:0000313" key="2">
    <source>
        <dbReference type="Proteomes" id="UP000190027"/>
    </source>
</evidence>
<dbReference type="Gene3D" id="1.10.760.10">
    <property type="entry name" value="Cytochrome c-like domain"/>
    <property type="match status" value="1"/>
</dbReference>
<dbReference type="GO" id="GO:0020037">
    <property type="term" value="F:heme binding"/>
    <property type="evidence" value="ECO:0007669"/>
    <property type="project" value="InterPro"/>
</dbReference>
<sequence>MERHTGGKKVCVRKRRWGWILAVLYLCFICGGLSVHASEPAVTPAVLERSCMDCHDWEKICRKLDRKSYGAWMRTVKRMVNKHAADISPFGPAEVARYLSQPGEELLGRCSTR</sequence>
<proteinExistence type="predicted"/>
<name>A0A1T4WJU6_9BACT</name>
<dbReference type="GO" id="GO:0009055">
    <property type="term" value="F:electron transfer activity"/>
    <property type="evidence" value="ECO:0007669"/>
    <property type="project" value="InterPro"/>
</dbReference>
<protein>
    <submittedName>
        <fullName evidence="1">Uncharacterized protein</fullName>
    </submittedName>
</protein>
<gene>
    <name evidence="1" type="ORF">SAMN02745704_01006</name>
</gene>
<dbReference type="EMBL" id="FUYC01000003">
    <property type="protein sequence ID" value="SKA77603.1"/>
    <property type="molecule type" value="Genomic_DNA"/>
</dbReference>
<evidence type="ECO:0000313" key="1">
    <source>
        <dbReference type="EMBL" id="SKA77603.1"/>
    </source>
</evidence>
<keyword evidence="2" id="KW-1185">Reference proteome</keyword>